<gene>
    <name evidence="2" type="ORF">I5M32_14560</name>
</gene>
<evidence type="ECO:0000256" key="1">
    <source>
        <dbReference type="SAM" id="SignalP"/>
    </source>
</evidence>
<keyword evidence="1" id="KW-0732">Signal</keyword>
<dbReference type="EMBL" id="JAEHFY010000024">
    <property type="protein sequence ID" value="MBK0384187.1"/>
    <property type="molecule type" value="Genomic_DNA"/>
</dbReference>
<reference evidence="2 3" key="1">
    <citation type="submission" date="2020-12" db="EMBL/GenBank/DDBJ databases">
        <title>Bacterial novel species Pedobacter sp. SD-b isolated from soil.</title>
        <authorList>
            <person name="Jung H.-Y."/>
        </authorList>
    </citation>
    <scope>NUCLEOTIDE SEQUENCE [LARGE SCALE GENOMIC DNA]</scope>
    <source>
        <strain evidence="2 3">SD-b</strain>
    </source>
</reference>
<feature type="chain" id="PRO_5047014384" evidence="1">
    <location>
        <begin position="23"/>
        <end position="177"/>
    </location>
</feature>
<protein>
    <submittedName>
        <fullName evidence="2">DUF3833 family protein</fullName>
    </submittedName>
</protein>
<evidence type="ECO:0000313" key="3">
    <source>
        <dbReference type="Proteomes" id="UP000660024"/>
    </source>
</evidence>
<evidence type="ECO:0000313" key="2">
    <source>
        <dbReference type="EMBL" id="MBK0384187.1"/>
    </source>
</evidence>
<dbReference type="Proteomes" id="UP000660024">
    <property type="component" value="Unassembled WGS sequence"/>
</dbReference>
<accession>A0ABS1BMR5</accession>
<dbReference type="InterPro" id="IPR024409">
    <property type="entry name" value="DUF3833"/>
</dbReference>
<feature type="signal peptide" evidence="1">
    <location>
        <begin position="1"/>
        <end position="22"/>
    </location>
</feature>
<name>A0ABS1BMR5_9SPHI</name>
<organism evidence="2 3">
    <name type="scientific">Pedobacter segetis</name>
    <dbReference type="NCBI Taxonomy" id="2793069"/>
    <lineage>
        <taxon>Bacteria</taxon>
        <taxon>Pseudomonadati</taxon>
        <taxon>Bacteroidota</taxon>
        <taxon>Sphingobacteriia</taxon>
        <taxon>Sphingobacteriales</taxon>
        <taxon>Sphingobacteriaceae</taxon>
        <taxon>Pedobacter</taxon>
    </lineage>
</organism>
<dbReference type="RefSeq" id="WP_200587662.1">
    <property type="nucleotide sequence ID" value="NZ_JAEHFY010000024.1"/>
</dbReference>
<dbReference type="Pfam" id="PF12915">
    <property type="entry name" value="DUF3833"/>
    <property type="match status" value="1"/>
</dbReference>
<comment type="caution">
    <text evidence="2">The sequence shown here is derived from an EMBL/GenBank/DDBJ whole genome shotgun (WGS) entry which is preliminary data.</text>
</comment>
<sequence>MKIKYLPALLILSFLASCSSLKPESFQGSEPQLDLMKFFAGHTHSSGVMEERNGKPSENIITKTTGTFANGVLNMEQDVIPENSKKSHRSFKLKRIDDHHVESTGSDISGKTIGTFYCNYFTWGYRLKLSGKGLVKHVNIKQYMYLMEGGKTLIVRSVFRKFGVIVTEITEQFHKDD</sequence>
<keyword evidence="3" id="KW-1185">Reference proteome</keyword>
<dbReference type="PROSITE" id="PS51257">
    <property type="entry name" value="PROKAR_LIPOPROTEIN"/>
    <property type="match status" value="1"/>
</dbReference>
<proteinExistence type="predicted"/>